<evidence type="ECO:0000259" key="13">
    <source>
        <dbReference type="Pfam" id="PF00593"/>
    </source>
</evidence>
<dbReference type="SUPFAM" id="SSF56935">
    <property type="entry name" value="Porins"/>
    <property type="match status" value="1"/>
</dbReference>
<dbReference type="CDD" id="cd01347">
    <property type="entry name" value="ligand_gated_channel"/>
    <property type="match status" value="1"/>
</dbReference>
<evidence type="ECO:0000313" key="17">
    <source>
        <dbReference type="Proteomes" id="UP000293421"/>
    </source>
</evidence>
<evidence type="ECO:0000256" key="2">
    <source>
        <dbReference type="ARBA" id="ARBA00022448"/>
    </source>
</evidence>
<gene>
    <name evidence="15" type="ORF">A9460_05175</name>
    <name evidence="16" type="ORF">FVD15_03685</name>
</gene>
<keyword evidence="7 11" id="KW-0798">TonB box</keyword>
<evidence type="ECO:0000256" key="3">
    <source>
        <dbReference type="ARBA" id="ARBA00022452"/>
    </source>
</evidence>
<dbReference type="InterPro" id="IPR036942">
    <property type="entry name" value="Beta-barrel_TonB_sf"/>
</dbReference>
<evidence type="ECO:0000256" key="4">
    <source>
        <dbReference type="ARBA" id="ARBA00022692"/>
    </source>
</evidence>
<dbReference type="Pfam" id="PF00593">
    <property type="entry name" value="TonB_dep_Rec_b-barrel"/>
    <property type="match status" value="1"/>
</dbReference>
<reference evidence="16 18" key="2">
    <citation type="submission" date="2019-08" db="EMBL/GenBank/DDBJ databases">
        <title>Rapid identification of Enteric Bacteria from Whole Genome Sequences (WGS) using Average Nucleotide Identity (ANI).</title>
        <authorList>
            <person name="Lane C."/>
        </authorList>
    </citation>
    <scope>NUCLEOTIDE SEQUENCE [LARGE SCALE GENOMIC DNA]</scope>
    <source>
        <strain evidence="16 18">2010D-8464</strain>
    </source>
</reference>
<evidence type="ECO:0000313" key="16">
    <source>
        <dbReference type="EMBL" id="TXK70088.1"/>
    </source>
</evidence>
<evidence type="ECO:0000256" key="7">
    <source>
        <dbReference type="ARBA" id="ARBA00023077"/>
    </source>
</evidence>
<evidence type="ECO:0000256" key="5">
    <source>
        <dbReference type="ARBA" id="ARBA00022729"/>
    </source>
</evidence>
<dbReference type="GO" id="GO:0009279">
    <property type="term" value="C:cell outer membrane"/>
    <property type="evidence" value="ECO:0007669"/>
    <property type="project" value="UniProtKB-SubCell"/>
</dbReference>
<dbReference type="Proteomes" id="UP000293421">
    <property type="component" value="Chromosome"/>
</dbReference>
<keyword evidence="5 12" id="KW-0732">Signal</keyword>
<feature type="signal peptide" evidence="12">
    <location>
        <begin position="1"/>
        <end position="20"/>
    </location>
</feature>
<feature type="domain" description="TonB-dependent receptor plug" evidence="14">
    <location>
        <begin position="39"/>
        <end position="151"/>
    </location>
</feature>
<dbReference type="RefSeq" id="WP_039665340.1">
    <property type="nucleotide sequence ID" value="NZ_CP037746.1"/>
</dbReference>
<keyword evidence="4 10" id="KW-0812">Transmembrane</keyword>
<evidence type="ECO:0000256" key="11">
    <source>
        <dbReference type="RuleBase" id="RU003357"/>
    </source>
</evidence>
<keyword evidence="6" id="KW-0406">Ion transport</keyword>
<evidence type="ECO:0000256" key="1">
    <source>
        <dbReference type="ARBA" id="ARBA00004571"/>
    </source>
</evidence>
<proteinExistence type="inferred from homology"/>
<dbReference type="EMBL" id="VRMB01000011">
    <property type="protein sequence ID" value="TXK70088.1"/>
    <property type="molecule type" value="Genomic_DNA"/>
</dbReference>
<evidence type="ECO:0000256" key="6">
    <source>
        <dbReference type="ARBA" id="ARBA00023065"/>
    </source>
</evidence>
<dbReference type="GeneID" id="66287267"/>
<dbReference type="EMBL" id="CP037746">
    <property type="protein sequence ID" value="QBL13750.1"/>
    <property type="molecule type" value="Genomic_DNA"/>
</dbReference>
<evidence type="ECO:0000256" key="8">
    <source>
        <dbReference type="ARBA" id="ARBA00023136"/>
    </source>
</evidence>
<dbReference type="GO" id="GO:0044718">
    <property type="term" value="P:siderophore transmembrane transport"/>
    <property type="evidence" value="ECO:0007669"/>
    <property type="project" value="TreeGrafter"/>
</dbReference>
<feature type="domain" description="TonB-dependent receptor-like beta-barrel" evidence="13">
    <location>
        <begin position="236"/>
        <end position="654"/>
    </location>
</feature>
<keyword evidence="15" id="KW-0675">Receptor</keyword>
<accession>A0AAE6CZT9</accession>
<evidence type="ECO:0000313" key="15">
    <source>
        <dbReference type="EMBL" id="QBL13750.1"/>
    </source>
</evidence>
<dbReference type="Pfam" id="PF07715">
    <property type="entry name" value="Plug"/>
    <property type="match status" value="1"/>
</dbReference>
<evidence type="ECO:0000259" key="14">
    <source>
        <dbReference type="Pfam" id="PF07715"/>
    </source>
</evidence>
<keyword evidence="8 10" id="KW-0472">Membrane</keyword>
<dbReference type="InterPro" id="IPR037066">
    <property type="entry name" value="Plug_dom_sf"/>
</dbReference>
<dbReference type="InterPro" id="IPR000531">
    <property type="entry name" value="Beta-barrel_TonB"/>
</dbReference>
<reference evidence="15 17" key="1">
    <citation type="submission" date="2019-02" db="EMBL/GenBank/DDBJ databases">
        <title>Use of ANI for Rapid Identification of Enteric Bacteria.</title>
        <authorList>
            <person name="Pruckler J."/>
            <person name="Lane C."/>
            <person name="Aubert R."/>
        </authorList>
    </citation>
    <scope>NUCLEOTIDE SEQUENCE [LARGE SCALE GENOMIC DNA]</scope>
    <source>
        <strain evidence="15 17">2014D-0083</strain>
    </source>
</reference>
<dbReference type="GO" id="GO:0015344">
    <property type="term" value="F:siderophore uptake transmembrane transporter activity"/>
    <property type="evidence" value="ECO:0007669"/>
    <property type="project" value="TreeGrafter"/>
</dbReference>
<dbReference type="InterPro" id="IPR012910">
    <property type="entry name" value="Plug_dom"/>
</dbReference>
<dbReference type="Proteomes" id="UP000321325">
    <property type="component" value="Unassembled WGS sequence"/>
</dbReference>
<sequence>MKKYIMSACVVSFLTSNSLAESVLLDSSIVSASGFTQDIKEAPASISVIGKKELESKPYRDVAEAISDIPGVDLYASKGKTGSYNITMRGITGYTLVLIDGRRQGIGGEIGPNGFNEIANSFLPPISSIERIEIIKGPMSTLYGSEALGGVVNIITKKISDKWESSVSFDGIFNEHKQWGNTYGTSIYSSGPLMDNRLGLTLRFREIYRKQSNVEFSNGSGQRVQGDQAQSPTKSNNFNIGSRVNYLIDDYNTLIFDIDFSRNHYDNKKGQLGTITKPADKNGLTGGYAKTMQLDKLVTYLSHEGVYDNFSITSTLQYNRVSNNGREVVGQSTQPFLGQNRDIVAEDIILDTRSVIPLGQSHILSVGSEYRLEKMQDKIANPTNFDQYLLAFYAEDEYSIKENLRLTFGARYNHHEIFGNNISPRAYLVYNPTSELTLKGGISTGFRTPYANRLIAGTYNYSGQGKYPIYGNPNLKEETSLNYELAAIYSNDLFYISTTGFITNFKDKISTQRFDSKTTIPNIGQCSADRCYQAINHGKVEYKGVEIGAGITPIEHLNLDFAYTYLDSKVKDAQDKAVIGKPEVDSLKHNIMLKAGYNIFNKFTPWIKGEWQIDRYMGDTNINREYYKDIFLASMGVRYDINKKWNINAAVYNLFDKSFTNAWESYKSNGKDTWVNTYNRIEEGRRLYISINGSF</sequence>
<dbReference type="InterPro" id="IPR039426">
    <property type="entry name" value="TonB-dep_rcpt-like"/>
</dbReference>
<dbReference type="InterPro" id="IPR010917">
    <property type="entry name" value="TonB_rcpt_CS"/>
</dbReference>
<dbReference type="Gene3D" id="2.40.170.20">
    <property type="entry name" value="TonB-dependent receptor, beta-barrel domain"/>
    <property type="match status" value="1"/>
</dbReference>
<evidence type="ECO:0000313" key="18">
    <source>
        <dbReference type="Proteomes" id="UP000321325"/>
    </source>
</evidence>
<dbReference type="PROSITE" id="PS52016">
    <property type="entry name" value="TONB_DEPENDENT_REC_3"/>
    <property type="match status" value="1"/>
</dbReference>
<dbReference type="PROSITE" id="PS01156">
    <property type="entry name" value="TONB_DEPENDENT_REC_2"/>
    <property type="match status" value="1"/>
</dbReference>
<evidence type="ECO:0000256" key="9">
    <source>
        <dbReference type="ARBA" id="ARBA00023237"/>
    </source>
</evidence>
<keyword evidence="9 10" id="KW-0998">Cell outer membrane</keyword>
<comment type="subcellular location">
    <subcellularLocation>
        <location evidence="1 10">Cell outer membrane</location>
        <topology evidence="1 10">Multi-pass membrane protein</topology>
    </subcellularLocation>
</comment>
<organism evidence="15 17">
    <name type="scientific">Campylobacter volucris</name>
    <dbReference type="NCBI Taxonomy" id="1031542"/>
    <lineage>
        <taxon>Bacteria</taxon>
        <taxon>Pseudomonadati</taxon>
        <taxon>Campylobacterota</taxon>
        <taxon>Epsilonproteobacteria</taxon>
        <taxon>Campylobacterales</taxon>
        <taxon>Campylobacteraceae</taxon>
        <taxon>Campylobacter</taxon>
    </lineage>
</organism>
<dbReference type="AlphaFoldDB" id="A0AAE6CZT9"/>
<keyword evidence="3 10" id="KW-1134">Transmembrane beta strand</keyword>
<evidence type="ECO:0000256" key="12">
    <source>
        <dbReference type="SAM" id="SignalP"/>
    </source>
</evidence>
<keyword evidence="2 10" id="KW-0813">Transport</keyword>
<dbReference type="PANTHER" id="PTHR30069:SF53">
    <property type="entry name" value="COLICIN I RECEPTOR-RELATED"/>
    <property type="match status" value="1"/>
</dbReference>
<keyword evidence="18" id="KW-1185">Reference proteome</keyword>
<protein>
    <submittedName>
        <fullName evidence="15">TonB-dependent receptor</fullName>
    </submittedName>
</protein>
<evidence type="ECO:0000256" key="10">
    <source>
        <dbReference type="PROSITE-ProRule" id="PRU01360"/>
    </source>
</evidence>
<dbReference type="PANTHER" id="PTHR30069">
    <property type="entry name" value="TONB-DEPENDENT OUTER MEMBRANE RECEPTOR"/>
    <property type="match status" value="1"/>
</dbReference>
<comment type="similarity">
    <text evidence="10 11">Belongs to the TonB-dependent receptor family.</text>
</comment>
<dbReference type="Gene3D" id="2.170.130.10">
    <property type="entry name" value="TonB-dependent receptor, plug domain"/>
    <property type="match status" value="1"/>
</dbReference>
<feature type="chain" id="PRO_5041992270" evidence="12">
    <location>
        <begin position="21"/>
        <end position="695"/>
    </location>
</feature>
<name>A0AAE6CZT9_9BACT</name>